<comment type="caution">
    <text evidence="3">The sequence shown here is derived from an EMBL/GenBank/DDBJ whole genome shotgun (WGS) entry which is preliminary data.</text>
</comment>
<dbReference type="EMBL" id="JALJRB010000048">
    <property type="protein sequence ID" value="MCJ8503129.1"/>
    <property type="molecule type" value="Genomic_DNA"/>
</dbReference>
<feature type="transmembrane region" description="Helical" evidence="2">
    <location>
        <begin position="6"/>
        <end position="24"/>
    </location>
</feature>
<organism evidence="3 4">
    <name type="scientific">Desulfatitalea alkaliphila</name>
    <dbReference type="NCBI Taxonomy" id="2929485"/>
    <lineage>
        <taxon>Bacteria</taxon>
        <taxon>Pseudomonadati</taxon>
        <taxon>Thermodesulfobacteriota</taxon>
        <taxon>Desulfobacteria</taxon>
        <taxon>Desulfobacterales</taxon>
        <taxon>Desulfosarcinaceae</taxon>
        <taxon>Desulfatitalea</taxon>
    </lineage>
</organism>
<keyword evidence="4" id="KW-1185">Reference proteome</keyword>
<protein>
    <submittedName>
        <fullName evidence="3">Acyltransferase</fullName>
    </submittedName>
</protein>
<evidence type="ECO:0000313" key="4">
    <source>
        <dbReference type="Proteomes" id="UP001165427"/>
    </source>
</evidence>
<keyword evidence="2" id="KW-1133">Transmembrane helix</keyword>
<accession>A0AA41UL82</accession>
<reference evidence="3" key="1">
    <citation type="submission" date="2022-04" db="EMBL/GenBank/DDBJ databases">
        <title>Desulfatitalea alkaliphila sp. nov., a novel anaerobic sulfate-reducing bacterium isolated from terrestrial mud volcano, Taman Peninsula, Russia.</title>
        <authorList>
            <person name="Khomyakova M.A."/>
            <person name="Merkel A.Y."/>
            <person name="Slobodkin A.I."/>
        </authorList>
    </citation>
    <scope>NUCLEOTIDE SEQUENCE</scope>
    <source>
        <strain evidence="3">M08but</strain>
    </source>
</reference>
<dbReference type="Proteomes" id="UP001165427">
    <property type="component" value="Unassembled WGS sequence"/>
</dbReference>
<dbReference type="GO" id="GO:0016746">
    <property type="term" value="F:acyltransferase activity"/>
    <property type="evidence" value="ECO:0007669"/>
    <property type="project" value="UniProtKB-KW"/>
</dbReference>
<dbReference type="AlphaFoldDB" id="A0AA41UL82"/>
<keyword evidence="2" id="KW-0472">Membrane</keyword>
<dbReference type="PANTHER" id="PTHR43300">
    <property type="entry name" value="ACETYLTRANSFERASE"/>
    <property type="match status" value="1"/>
</dbReference>
<keyword evidence="3" id="KW-0012">Acyltransferase</keyword>
<evidence type="ECO:0000256" key="1">
    <source>
        <dbReference type="ARBA" id="ARBA00007274"/>
    </source>
</evidence>
<gene>
    <name evidence="3" type="ORF">MRX98_21330</name>
</gene>
<proteinExistence type="inferred from homology"/>
<evidence type="ECO:0000313" key="3">
    <source>
        <dbReference type="EMBL" id="MCJ8503129.1"/>
    </source>
</evidence>
<dbReference type="SUPFAM" id="SSF51161">
    <property type="entry name" value="Trimeric LpxA-like enzymes"/>
    <property type="match status" value="1"/>
</dbReference>
<keyword evidence="2" id="KW-0812">Transmembrane</keyword>
<dbReference type="RefSeq" id="WP_246915027.1">
    <property type="nucleotide sequence ID" value="NZ_JALJRB010000048.1"/>
</dbReference>
<keyword evidence="3" id="KW-0808">Transferase</keyword>
<dbReference type="InterPro" id="IPR011004">
    <property type="entry name" value="Trimer_LpxA-like_sf"/>
</dbReference>
<dbReference type="InterPro" id="IPR050179">
    <property type="entry name" value="Trans_hexapeptide_repeat"/>
</dbReference>
<name>A0AA41UL82_9BACT</name>
<dbReference type="CDD" id="cd04647">
    <property type="entry name" value="LbH_MAT_like"/>
    <property type="match status" value="1"/>
</dbReference>
<sequence>MKRYLQKIVLGGCIILTMPLSVLFRISKSKKLFAGQAQLMALVPGTIGSYLRVAYYCMTLEACSSKGYIGFGTFIAHPETELGRGYYIGAFTIIGTAKIGDHATIASHVSILSGNSQHGFKQIGKPIQEQTGVYRKITIGANCWIGNGAIIMDDLGIQNVIAAGSVVTKKTEDYVVVAGNPAKEIKKIYAK</sequence>
<evidence type="ECO:0000256" key="2">
    <source>
        <dbReference type="SAM" id="Phobius"/>
    </source>
</evidence>
<comment type="similarity">
    <text evidence="1">Belongs to the transferase hexapeptide repeat family.</text>
</comment>
<dbReference type="Gene3D" id="2.160.10.10">
    <property type="entry name" value="Hexapeptide repeat proteins"/>
    <property type="match status" value="1"/>
</dbReference>